<dbReference type="Proteomes" id="UP000238169">
    <property type="component" value="Unassembled WGS sequence"/>
</dbReference>
<protein>
    <submittedName>
        <fullName evidence="3">Outer-membrane lipoprotein carrier protein</fullName>
    </submittedName>
</protein>
<dbReference type="InterPro" id="IPR029046">
    <property type="entry name" value="LolA/LolB/LppX"/>
</dbReference>
<organism evidence="3 4">
    <name type="scientific">Caballeronia novacaledonica</name>
    <dbReference type="NCBI Taxonomy" id="1544861"/>
    <lineage>
        <taxon>Bacteria</taxon>
        <taxon>Pseudomonadati</taxon>
        <taxon>Pseudomonadota</taxon>
        <taxon>Betaproteobacteria</taxon>
        <taxon>Burkholderiales</taxon>
        <taxon>Burkholderiaceae</taxon>
        <taxon>Caballeronia</taxon>
    </lineage>
</organism>
<dbReference type="AlphaFoldDB" id="A0A2U3I2W2"/>
<feature type="chain" id="PRO_5015402494" evidence="2">
    <location>
        <begin position="23"/>
        <end position="257"/>
    </location>
</feature>
<dbReference type="Gene3D" id="2.50.20.10">
    <property type="entry name" value="Lipoprotein localisation LolA/LolB/LppX"/>
    <property type="match status" value="1"/>
</dbReference>
<dbReference type="OrthoDB" id="116979at2"/>
<evidence type="ECO:0000313" key="4">
    <source>
        <dbReference type="Proteomes" id="UP000238169"/>
    </source>
</evidence>
<dbReference type="SUPFAM" id="SSF89392">
    <property type="entry name" value="Prokaryotic lipoproteins and lipoprotein localization factors"/>
    <property type="match status" value="1"/>
</dbReference>
<dbReference type="EMBL" id="OGTP01000004">
    <property type="protein sequence ID" value="SPB14447.1"/>
    <property type="molecule type" value="Genomic_DNA"/>
</dbReference>
<name>A0A2U3I2W2_9BURK</name>
<evidence type="ECO:0000313" key="3">
    <source>
        <dbReference type="EMBL" id="SPB14447.1"/>
    </source>
</evidence>
<accession>A0A2U3I2W2</accession>
<feature type="signal peptide" evidence="2">
    <location>
        <begin position="1"/>
        <end position="22"/>
    </location>
</feature>
<dbReference type="Pfam" id="PF09865">
    <property type="entry name" value="DUF2092"/>
    <property type="match status" value="1"/>
</dbReference>
<evidence type="ECO:0000256" key="1">
    <source>
        <dbReference type="ARBA" id="ARBA00022729"/>
    </source>
</evidence>
<dbReference type="InterPro" id="IPR019207">
    <property type="entry name" value="DUF2092"/>
</dbReference>
<evidence type="ECO:0000256" key="2">
    <source>
        <dbReference type="SAM" id="SignalP"/>
    </source>
</evidence>
<keyword evidence="1 2" id="KW-0732">Signal</keyword>
<keyword evidence="4" id="KW-1185">Reference proteome</keyword>
<dbReference type="RefSeq" id="WP_106854157.1">
    <property type="nucleotide sequence ID" value="NZ_OGTP01000004.1"/>
</dbReference>
<keyword evidence="3" id="KW-0449">Lipoprotein</keyword>
<proteinExistence type="predicted"/>
<sequence>MRRKVLAAALLIGTVSAPQVQAQEASAAVAASAAPAVDPAAVQALQKMGTHLQSMKRFSVSTDLTGERVLEDGQKLQHTATADLEVDRPDKIRVVMRSARSEREVFYNGSTVWLYTPAQKYYSSVPFDGNLKALVEQFRIRFGVEFPLADLFVWGTPDAPTDQFESAMYAGQDYIGSDVCDHYAFRQQDLDWQIWIKAGASPLPRKLVITRRDDDARPQSSSIIDWNVSPAFTNAVFTFKPPAGAKKVDIVPIKTKE</sequence>
<reference evidence="4" key="1">
    <citation type="submission" date="2018-01" db="EMBL/GenBank/DDBJ databases">
        <authorList>
            <person name="Peeters C."/>
        </authorList>
    </citation>
    <scope>NUCLEOTIDE SEQUENCE [LARGE SCALE GENOMIC DNA]</scope>
</reference>
<gene>
    <name evidence="3" type="primary">lolA</name>
    <name evidence="3" type="ORF">NOV72_01689</name>
</gene>